<dbReference type="GeneID" id="39848308"/>
<dbReference type="Gene3D" id="3.90.400.10">
    <property type="entry name" value="Oligo-1,6-glucosidase, Domain 2"/>
    <property type="match status" value="1"/>
</dbReference>
<keyword evidence="4" id="KW-0326">Glycosidase</keyword>
<dbReference type="SMART" id="SM00642">
    <property type="entry name" value="Aamy"/>
    <property type="match status" value="1"/>
</dbReference>
<comment type="similarity">
    <text evidence="1">Belongs to the glycosyl hydrolase 13 family.</text>
</comment>
<dbReference type="FunFam" id="3.90.400.10:FF:000001">
    <property type="entry name" value="Maltase A3, isoform A"/>
    <property type="match status" value="1"/>
</dbReference>
<dbReference type="GO" id="GO:0004556">
    <property type="term" value="F:alpha-amylase activity"/>
    <property type="evidence" value="ECO:0007669"/>
    <property type="project" value="TreeGrafter"/>
</dbReference>
<dbReference type="PANTHER" id="PTHR10357">
    <property type="entry name" value="ALPHA-AMYLASE FAMILY MEMBER"/>
    <property type="match status" value="1"/>
</dbReference>
<feature type="domain" description="Glycosyl hydrolase family 13 catalytic" evidence="6">
    <location>
        <begin position="33"/>
        <end position="438"/>
    </location>
</feature>
<dbReference type="GO" id="GO:0009313">
    <property type="term" value="P:oligosaccharide catabolic process"/>
    <property type="evidence" value="ECO:0007669"/>
    <property type="project" value="TreeGrafter"/>
</dbReference>
<dbReference type="AlphaFoldDB" id="A0A4D6HCW5"/>
<sequence>MPEPRDNPRTIEPDSATVGDGEPAWWKEAVVYEIYPQSFNDSDGDGIGDIPGIIEKVDYLDDLGIDVVWLTPPYDSPHADNGYDIRDYRSILDDFGDMADFERLLAELHDRDIRLILDMVLNHTSDEHEWFEQSRREVEGYEDYYHWVDGDPEEPPNNWTSGFGGSAWEYDEVREAWYLHLFHEKQPDLNWRNPEVRAEMQDVVEFWLEKGIDGFRLDVFNIMSKPEGYPDGDPEDDWVGMDQFADGPNIHEYYRDLYDEVISNYDVMTVGEGMNLSPREAKRYCGESGDGLNMTYHYGHTLLDYGEDGWWDIVDWEVEEMREVLTRWVQQLEVTDAWNTVYLGTHDTPRIVSRFGNDDRYHYESATMLATLLSTFPATPFVYQGDELGMTNYPWSSREEMRDADATNRVRLALEEGRAEDFADVQDVVRYRSRDNARTPMQWSDREQAGFTESEPWIPINPAHEAINAADQRGREDSILSYYQDLIDLRHDEEALAYGVYDLLAEDHPRVWAYERTLEEDTILVVLNWAGRPSRVALGDADTVRSVLACNYDDPGTDLGSLALRPYEARVYRVN</sequence>
<dbReference type="FunFam" id="2.60.40.1180:FF:000007">
    <property type="entry name" value="Sucrose isomerase"/>
    <property type="match status" value="1"/>
</dbReference>
<dbReference type="EMBL" id="CP031310">
    <property type="protein sequence ID" value="QCC51650.1"/>
    <property type="molecule type" value="Genomic_DNA"/>
</dbReference>
<evidence type="ECO:0000313" key="8">
    <source>
        <dbReference type="Proteomes" id="UP000296706"/>
    </source>
</evidence>
<dbReference type="CDD" id="cd11333">
    <property type="entry name" value="AmyAc_SI_OligoGlu_DGase"/>
    <property type="match status" value="1"/>
</dbReference>
<dbReference type="OrthoDB" id="18347at2157"/>
<feature type="compositionally biased region" description="Basic and acidic residues" evidence="5">
    <location>
        <begin position="1"/>
        <end position="12"/>
    </location>
</feature>
<dbReference type="KEGG" id="hsn:DV733_10555"/>
<evidence type="ECO:0000256" key="1">
    <source>
        <dbReference type="ARBA" id="ARBA00008061"/>
    </source>
</evidence>
<feature type="region of interest" description="Disordered" evidence="5">
    <location>
        <begin position="1"/>
        <end position="20"/>
    </location>
</feature>
<dbReference type="InterPro" id="IPR013780">
    <property type="entry name" value="Glyco_hydro_b"/>
</dbReference>
<keyword evidence="2" id="KW-0378">Hydrolase</keyword>
<dbReference type="InterPro" id="IPR045857">
    <property type="entry name" value="O16G_dom_2"/>
</dbReference>
<evidence type="ECO:0000256" key="2">
    <source>
        <dbReference type="ARBA" id="ARBA00022801"/>
    </source>
</evidence>
<dbReference type="SUPFAM" id="SSF51011">
    <property type="entry name" value="Glycosyl hydrolase domain"/>
    <property type="match status" value="1"/>
</dbReference>
<dbReference type="RefSeq" id="WP_079979511.1">
    <property type="nucleotide sequence ID" value="NZ_CP031310.1"/>
</dbReference>
<keyword evidence="3" id="KW-0325">Glycoprotein</keyword>
<dbReference type="NCBIfam" id="NF008183">
    <property type="entry name" value="PRK10933.1"/>
    <property type="match status" value="1"/>
</dbReference>
<dbReference type="FunFam" id="3.20.20.80:FF:000064">
    <property type="entry name" value="Oligo-1,6-glucosidase"/>
    <property type="match status" value="1"/>
</dbReference>
<proteinExistence type="inferred from homology"/>
<evidence type="ECO:0000259" key="6">
    <source>
        <dbReference type="SMART" id="SM00642"/>
    </source>
</evidence>
<evidence type="ECO:0000256" key="3">
    <source>
        <dbReference type="ARBA" id="ARBA00023180"/>
    </source>
</evidence>
<protein>
    <submittedName>
        <fullName evidence="7">Alpha-glucosidase</fullName>
    </submittedName>
</protein>
<evidence type="ECO:0000313" key="7">
    <source>
        <dbReference type="EMBL" id="QCC51650.1"/>
    </source>
</evidence>
<dbReference type="Gene3D" id="3.20.20.80">
    <property type="entry name" value="Glycosidases"/>
    <property type="match status" value="1"/>
</dbReference>
<evidence type="ECO:0000256" key="4">
    <source>
        <dbReference type="ARBA" id="ARBA00023295"/>
    </source>
</evidence>
<organism evidence="7 8">
    <name type="scientific">Halapricum salinum</name>
    <dbReference type="NCBI Taxonomy" id="1457250"/>
    <lineage>
        <taxon>Archaea</taxon>
        <taxon>Methanobacteriati</taxon>
        <taxon>Methanobacteriota</taxon>
        <taxon>Stenosarchaea group</taxon>
        <taxon>Halobacteria</taxon>
        <taxon>Halobacteriales</taxon>
        <taxon>Haloarculaceae</taxon>
        <taxon>Halapricum</taxon>
    </lineage>
</organism>
<dbReference type="InterPro" id="IPR017853">
    <property type="entry name" value="GH"/>
</dbReference>
<dbReference type="Gene3D" id="2.60.40.1180">
    <property type="entry name" value="Golgi alpha-mannosidase II"/>
    <property type="match status" value="1"/>
</dbReference>
<dbReference type="Pfam" id="PF00128">
    <property type="entry name" value="Alpha-amylase"/>
    <property type="match status" value="1"/>
</dbReference>
<accession>A0A4D6HCW5</accession>
<dbReference type="STRING" id="1457250.GCA_000755225_00786"/>
<reference evidence="7 8" key="1">
    <citation type="journal article" date="2019" name="Nat. Commun.">
        <title>A new type of DNA phosphorothioation-based antiviral system in archaea.</title>
        <authorList>
            <person name="Xiong L."/>
            <person name="Liu S."/>
            <person name="Chen S."/>
            <person name="Xiao Y."/>
            <person name="Zhu B."/>
            <person name="Gao Y."/>
            <person name="Zhang Y."/>
            <person name="Chen B."/>
            <person name="Luo J."/>
            <person name="Deng Z."/>
            <person name="Chen X."/>
            <person name="Wang L."/>
            <person name="Chen S."/>
        </authorList>
    </citation>
    <scope>NUCLEOTIDE SEQUENCE [LARGE SCALE GENOMIC DNA]</scope>
    <source>
        <strain evidence="7 8">CBA1105</strain>
    </source>
</reference>
<gene>
    <name evidence="7" type="ORF">DV733_10555</name>
</gene>
<evidence type="ECO:0000256" key="5">
    <source>
        <dbReference type="SAM" id="MobiDB-lite"/>
    </source>
</evidence>
<name>A0A4D6HCW5_9EURY</name>
<keyword evidence="8" id="KW-1185">Reference proteome</keyword>
<dbReference type="InterPro" id="IPR006047">
    <property type="entry name" value="GH13_cat_dom"/>
</dbReference>
<dbReference type="Proteomes" id="UP000296706">
    <property type="component" value="Chromosome"/>
</dbReference>
<dbReference type="PANTHER" id="PTHR10357:SF179">
    <property type="entry name" value="NEUTRAL AND BASIC AMINO ACID TRANSPORT PROTEIN RBAT"/>
    <property type="match status" value="1"/>
</dbReference>
<dbReference type="SUPFAM" id="SSF51445">
    <property type="entry name" value="(Trans)glycosidases"/>
    <property type="match status" value="1"/>
</dbReference>